<evidence type="ECO:0000313" key="3">
    <source>
        <dbReference type="EMBL" id="OGY52166.1"/>
    </source>
</evidence>
<feature type="active site" description="Proton acceptor" evidence="1">
    <location>
        <position position="62"/>
    </location>
</feature>
<dbReference type="GO" id="GO:0008830">
    <property type="term" value="F:dTDP-4-dehydrorhamnose 3,5-epimerase activity"/>
    <property type="evidence" value="ECO:0007669"/>
    <property type="project" value="InterPro"/>
</dbReference>
<sequence>MKFYEQKIHGVWIIEPEPFADERGMFRRHFDQTEFTAHGIAPAVTQCSISENTHRHTLRGFHYQREPFGEAKTLSCLKGSIYNVVVDLRPVSPSFRQWLAVELSAANRKSLHVPAGCANAFLTLENDSLIHYYCAESYHPEAGAGIRYNDPQFEFFWPAKPAFISEKDRNWPDFVTNNNQERRL</sequence>
<dbReference type="CDD" id="cd00438">
    <property type="entry name" value="cupin_RmlC"/>
    <property type="match status" value="1"/>
</dbReference>
<dbReference type="InterPro" id="IPR000888">
    <property type="entry name" value="RmlC-like"/>
</dbReference>
<dbReference type="GO" id="GO:0000271">
    <property type="term" value="P:polysaccharide biosynthetic process"/>
    <property type="evidence" value="ECO:0007669"/>
    <property type="project" value="TreeGrafter"/>
</dbReference>
<dbReference type="Gene3D" id="2.60.120.10">
    <property type="entry name" value="Jelly Rolls"/>
    <property type="match status" value="1"/>
</dbReference>
<dbReference type="GO" id="GO:0019305">
    <property type="term" value="P:dTDP-rhamnose biosynthetic process"/>
    <property type="evidence" value="ECO:0007669"/>
    <property type="project" value="TreeGrafter"/>
</dbReference>
<accession>A0A1G1YK22</accession>
<dbReference type="AlphaFoldDB" id="A0A1G1YK22"/>
<feature type="active site" description="Proton donor" evidence="1">
    <location>
        <position position="132"/>
    </location>
</feature>
<dbReference type="GO" id="GO:0005829">
    <property type="term" value="C:cytosol"/>
    <property type="evidence" value="ECO:0007669"/>
    <property type="project" value="TreeGrafter"/>
</dbReference>
<dbReference type="InterPro" id="IPR011051">
    <property type="entry name" value="RmlC_Cupin_sf"/>
</dbReference>
<dbReference type="Proteomes" id="UP000177310">
    <property type="component" value="Unassembled WGS sequence"/>
</dbReference>
<feature type="site" description="Participates in a stacking interaction with the thymidine ring of dTDP-4-oxo-6-deoxyglucose" evidence="2">
    <location>
        <position position="138"/>
    </location>
</feature>
<dbReference type="STRING" id="1797542.A3J59_03370"/>
<evidence type="ECO:0000256" key="2">
    <source>
        <dbReference type="PIRSR" id="PIRSR600888-3"/>
    </source>
</evidence>
<evidence type="ECO:0008006" key="5">
    <source>
        <dbReference type="Google" id="ProtNLM"/>
    </source>
</evidence>
<proteinExistence type="predicted"/>
<comment type="caution">
    <text evidence="3">The sequence shown here is derived from an EMBL/GenBank/DDBJ whole genome shotgun (WGS) entry which is preliminary data.</text>
</comment>
<name>A0A1G1YK22_9BACT</name>
<gene>
    <name evidence="3" type="ORF">A3J59_03370</name>
</gene>
<evidence type="ECO:0000256" key="1">
    <source>
        <dbReference type="PIRSR" id="PIRSR600888-1"/>
    </source>
</evidence>
<dbReference type="SUPFAM" id="SSF51182">
    <property type="entry name" value="RmlC-like cupins"/>
    <property type="match status" value="1"/>
</dbReference>
<dbReference type="PANTHER" id="PTHR21047:SF2">
    <property type="entry name" value="THYMIDINE DIPHOSPHO-4-KETO-RHAMNOSE 3,5-EPIMERASE"/>
    <property type="match status" value="1"/>
</dbReference>
<protein>
    <recommendedName>
        <fullName evidence="5">dTDP-4-dehydrorhamnose 3,5-epimerase</fullName>
    </recommendedName>
</protein>
<reference evidence="3 4" key="1">
    <citation type="journal article" date="2016" name="Nat. Commun.">
        <title>Thousands of microbial genomes shed light on interconnected biogeochemical processes in an aquifer system.</title>
        <authorList>
            <person name="Anantharaman K."/>
            <person name="Brown C.T."/>
            <person name="Hug L.A."/>
            <person name="Sharon I."/>
            <person name="Castelle C.J."/>
            <person name="Probst A.J."/>
            <person name="Thomas B.C."/>
            <person name="Singh A."/>
            <person name="Wilkins M.J."/>
            <person name="Karaoz U."/>
            <person name="Brodie E.L."/>
            <person name="Williams K.H."/>
            <person name="Hubbard S.S."/>
            <person name="Banfield J.F."/>
        </authorList>
    </citation>
    <scope>NUCLEOTIDE SEQUENCE [LARGE SCALE GENOMIC DNA]</scope>
</reference>
<evidence type="ECO:0000313" key="4">
    <source>
        <dbReference type="Proteomes" id="UP000177310"/>
    </source>
</evidence>
<organism evidence="3 4">
    <name type="scientific">Candidatus Buchananbacteria bacterium RIFCSPHIGHO2_02_FULL_56_16</name>
    <dbReference type="NCBI Taxonomy" id="1797542"/>
    <lineage>
        <taxon>Bacteria</taxon>
        <taxon>Candidatus Buchananiibacteriota</taxon>
    </lineage>
</organism>
<dbReference type="InterPro" id="IPR014710">
    <property type="entry name" value="RmlC-like_jellyroll"/>
</dbReference>
<dbReference type="EMBL" id="MHIL01000008">
    <property type="protein sequence ID" value="OGY52166.1"/>
    <property type="molecule type" value="Genomic_DNA"/>
</dbReference>
<dbReference type="PANTHER" id="PTHR21047">
    <property type="entry name" value="DTDP-6-DEOXY-D-GLUCOSE-3,5 EPIMERASE"/>
    <property type="match status" value="1"/>
</dbReference>
<dbReference type="Pfam" id="PF00908">
    <property type="entry name" value="dTDP_sugar_isom"/>
    <property type="match status" value="1"/>
</dbReference>